<dbReference type="AlphaFoldDB" id="A0A2H3DCX4"/>
<dbReference type="STRING" id="47427.A0A2H3DCX4"/>
<evidence type="ECO:0000313" key="2">
    <source>
        <dbReference type="Proteomes" id="UP000217790"/>
    </source>
</evidence>
<keyword evidence="2" id="KW-1185">Reference proteome</keyword>
<organism evidence="1 2">
    <name type="scientific">Armillaria gallica</name>
    <name type="common">Bulbous honey fungus</name>
    <name type="synonym">Armillaria bulbosa</name>
    <dbReference type="NCBI Taxonomy" id="47427"/>
    <lineage>
        <taxon>Eukaryota</taxon>
        <taxon>Fungi</taxon>
        <taxon>Dikarya</taxon>
        <taxon>Basidiomycota</taxon>
        <taxon>Agaricomycotina</taxon>
        <taxon>Agaricomycetes</taxon>
        <taxon>Agaricomycetidae</taxon>
        <taxon>Agaricales</taxon>
        <taxon>Marasmiineae</taxon>
        <taxon>Physalacriaceae</taxon>
        <taxon>Armillaria</taxon>
    </lineage>
</organism>
<dbReference type="InParanoid" id="A0A2H3DCX4"/>
<reference evidence="2" key="1">
    <citation type="journal article" date="2017" name="Nat. Ecol. Evol.">
        <title>Genome expansion and lineage-specific genetic innovations in the forest pathogenic fungi Armillaria.</title>
        <authorList>
            <person name="Sipos G."/>
            <person name="Prasanna A.N."/>
            <person name="Walter M.C."/>
            <person name="O'Connor E."/>
            <person name="Balint B."/>
            <person name="Krizsan K."/>
            <person name="Kiss B."/>
            <person name="Hess J."/>
            <person name="Varga T."/>
            <person name="Slot J."/>
            <person name="Riley R."/>
            <person name="Boka B."/>
            <person name="Rigling D."/>
            <person name="Barry K."/>
            <person name="Lee J."/>
            <person name="Mihaltcheva S."/>
            <person name="LaButti K."/>
            <person name="Lipzen A."/>
            <person name="Waldron R."/>
            <person name="Moloney N.M."/>
            <person name="Sperisen C."/>
            <person name="Kredics L."/>
            <person name="Vagvoelgyi C."/>
            <person name="Patrignani A."/>
            <person name="Fitzpatrick D."/>
            <person name="Nagy I."/>
            <person name="Doyle S."/>
            <person name="Anderson J.B."/>
            <person name="Grigoriev I.V."/>
            <person name="Gueldener U."/>
            <person name="Muensterkoetter M."/>
            <person name="Nagy L.G."/>
        </authorList>
    </citation>
    <scope>NUCLEOTIDE SEQUENCE [LARGE SCALE GENOMIC DNA]</scope>
    <source>
        <strain evidence="2">Ar21-2</strain>
    </source>
</reference>
<dbReference type="OrthoDB" id="3062456at2759"/>
<evidence type="ECO:0000313" key="1">
    <source>
        <dbReference type="EMBL" id="PBK86093.1"/>
    </source>
</evidence>
<accession>A0A2H3DCX4</accession>
<gene>
    <name evidence="1" type="ORF">ARMGADRAFT_1086849</name>
</gene>
<name>A0A2H3DCX4_ARMGA</name>
<protein>
    <submittedName>
        <fullName evidence="1">Uncharacterized protein</fullName>
    </submittedName>
</protein>
<dbReference type="Proteomes" id="UP000217790">
    <property type="component" value="Unassembled WGS sequence"/>
</dbReference>
<sequence>MPENKGEIHPFMYYHVQYYSEYELQAMDVLGQEYNKFTKDPQYTLWPKLLETIKITIMELQTMLAVAAGMISHHLQWFCVNPQDMFLNILNGTYNLRLLNAMWKGLSG</sequence>
<dbReference type="EMBL" id="KZ293686">
    <property type="protein sequence ID" value="PBK86093.1"/>
    <property type="molecule type" value="Genomic_DNA"/>
</dbReference>
<proteinExistence type="predicted"/>